<organism evidence="4 5">
    <name type="scientific">Lactuca sativa</name>
    <name type="common">Garden lettuce</name>
    <dbReference type="NCBI Taxonomy" id="4236"/>
    <lineage>
        <taxon>Eukaryota</taxon>
        <taxon>Viridiplantae</taxon>
        <taxon>Streptophyta</taxon>
        <taxon>Embryophyta</taxon>
        <taxon>Tracheophyta</taxon>
        <taxon>Spermatophyta</taxon>
        <taxon>Magnoliopsida</taxon>
        <taxon>eudicotyledons</taxon>
        <taxon>Gunneridae</taxon>
        <taxon>Pentapetalae</taxon>
        <taxon>asterids</taxon>
        <taxon>campanulids</taxon>
        <taxon>Asterales</taxon>
        <taxon>Asteraceae</taxon>
        <taxon>Cichorioideae</taxon>
        <taxon>Cichorieae</taxon>
        <taxon>Lactucinae</taxon>
        <taxon>Lactuca</taxon>
    </lineage>
</organism>
<dbReference type="InterPro" id="IPR036047">
    <property type="entry name" value="F-box-like_dom_sf"/>
</dbReference>
<dbReference type="PANTHER" id="PTHR45463:SF8">
    <property type="entry name" value="OS09G0392200 PROTEIN"/>
    <property type="match status" value="1"/>
</dbReference>
<evidence type="ECO:0000256" key="1">
    <source>
        <dbReference type="SAM" id="MobiDB-lite"/>
    </source>
</evidence>
<evidence type="ECO:0000259" key="3">
    <source>
        <dbReference type="Pfam" id="PF03478"/>
    </source>
</evidence>
<accession>A0A9R1UXG4</accession>
<dbReference type="PANTHER" id="PTHR45463">
    <property type="entry name" value="OS09G0392200 PROTEIN"/>
    <property type="match status" value="1"/>
</dbReference>
<protein>
    <recommendedName>
        <fullName evidence="6">F-box domain-containing protein</fullName>
    </recommendedName>
</protein>
<dbReference type="Pfam" id="PF03478">
    <property type="entry name" value="Beta-prop_KIB1-4"/>
    <property type="match status" value="1"/>
</dbReference>
<dbReference type="Proteomes" id="UP000235145">
    <property type="component" value="Unassembled WGS sequence"/>
</dbReference>
<dbReference type="CDD" id="cd09917">
    <property type="entry name" value="F-box_SF"/>
    <property type="match status" value="1"/>
</dbReference>
<dbReference type="InterPro" id="IPR005174">
    <property type="entry name" value="KIB1-4_b-propeller"/>
</dbReference>
<feature type="region of interest" description="Disordered" evidence="1">
    <location>
        <begin position="1"/>
        <end position="30"/>
    </location>
</feature>
<dbReference type="EMBL" id="NBSK02000007">
    <property type="protein sequence ID" value="KAJ0195982.1"/>
    <property type="molecule type" value="Genomic_DNA"/>
</dbReference>
<dbReference type="SUPFAM" id="SSF81383">
    <property type="entry name" value="F-box domain"/>
    <property type="match status" value="1"/>
</dbReference>
<evidence type="ECO:0008006" key="6">
    <source>
        <dbReference type="Google" id="ProtNLM"/>
    </source>
</evidence>
<proteinExistence type="predicted"/>
<feature type="domain" description="KIB1-4 beta-propeller" evidence="3">
    <location>
        <begin position="106"/>
        <end position="308"/>
    </location>
</feature>
<dbReference type="AlphaFoldDB" id="A0A9R1UXG4"/>
<gene>
    <name evidence="4" type="ORF">LSAT_V11C700358970</name>
</gene>
<sequence>MAKTRNMTGNRNHDDNDASSSSSSSSKKSFDKGDVASWSDLNHDVLFLVMMQLGFVDFFAFSGVCKSWRSLALSRRSIYMASIPPMSIRSGSGNQDSYWHLKDFKKKTCKTIIPDSAGRRCFGLTCGYLILFSKETRDFLLVNPITRHELRFPNYPLYVRAYESIRAILVFSPSVSGWVFVVLNKKLSFCMEGKRGWNHVSSTLPIRDFYAFKGKIYTLHTDLSVCELRLDLNGKRKWMLFESKNFTKPDISHPELVSSGEKLYLICEHATQDKVLELDVGEMKWVSPEKTIGEYAFFLSSGWKKSSAAIKPDSWAAAHPTQYKTYDYFLHANESRKRHWYYYEPLWYFPHDCLTVNILVD</sequence>
<feature type="compositionally biased region" description="Polar residues" evidence="1">
    <location>
        <begin position="1"/>
        <end position="10"/>
    </location>
</feature>
<dbReference type="Gene3D" id="1.20.1280.50">
    <property type="match status" value="1"/>
</dbReference>
<name>A0A9R1UXG4_LACSA</name>
<feature type="domain" description="F-box" evidence="2">
    <location>
        <begin position="38"/>
        <end position="76"/>
    </location>
</feature>
<evidence type="ECO:0000313" key="4">
    <source>
        <dbReference type="EMBL" id="KAJ0195982.1"/>
    </source>
</evidence>
<evidence type="ECO:0000313" key="5">
    <source>
        <dbReference type="Proteomes" id="UP000235145"/>
    </source>
</evidence>
<evidence type="ECO:0000259" key="2">
    <source>
        <dbReference type="Pfam" id="PF00646"/>
    </source>
</evidence>
<keyword evidence="5" id="KW-1185">Reference proteome</keyword>
<dbReference type="OrthoDB" id="642536at2759"/>
<comment type="caution">
    <text evidence="4">The sequence shown here is derived from an EMBL/GenBank/DDBJ whole genome shotgun (WGS) entry which is preliminary data.</text>
</comment>
<reference evidence="4 5" key="1">
    <citation type="journal article" date="2017" name="Nat. Commun.">
        <title>Genome assembly with in vitro proximity ligation data and whole-genome triplication in lettuce.</title>
        <authorList>
            <person name="Reyes-Chin-Wo S."/>
            <person name="Wang Z."/>
            <person name="Yang X."/>
            <person name="Kozik A."/>
            <person name="Arikit S."/>
            <person name="Song C."/>
            <person name="Xia L."/>
            <person name="Froenicke L."/>
            <person name="Lavelle D.O."/>
            <person name="Truco M.J."/>
            <person name="Xia R."/>
            <person name="Zhu S."/>
            <person name="Xu C."/>
            <person name="Xu H."/>
            <person name="Xu X."/>
            <person name="Cox K."/>
            <person name="Korf I."/>
            <person name="Meyers B.C."/>
            <person name="Michelmore R.W."/>
        </authorList>
    </citation>
    <scope>NUCLEOTIDE SEQUENCE [LARGE SCALE GENOMIC DNA]</scope>
    <source>
        <strain evidence="5">cv. Salinas</strain>
        <tissue evidence="4">Seedlings</tissue>
    </source>
</reference>
<dbReference type="Pfam" id="PF00646">
    <property type="entry name" value="F-box"/>
    <property type="match status" value="1"/>
</dbReference>
<dbReference type="InterPro" id="IPR001810">
    <property type="entry name" value="F-box_dom"/>
</dbReference>